<feature type="domain" description="C2H2-type" evidence="8">
    <location>
        <begin position="76"/>
        <end position="105"/>
    </location>
</feature>
<dbReference type="GO" id="GO:0000981">
    <property type="term" value="F:DNA-binding transcription factor activity, RNA polymerase II-specific"/>
    <property type="evidence" value="ECO:0007669"/>
    <property type="project" value="TreeGrafter"/>
</dbReference>
<feature type="domain" description="C2H2-type" evidence="8">
    <location>
        <begin position="106"/>
        <end position="128"/>
    </location>
</feature>
<protein>
    <recommendedName>
        <fullName evidence="8">C2H2-type domain-containing protein</fullName>
    </recommendedName>
</protein>
<sequence length="272" mass="31623">MPKELLEHLLLEHGLDKPLKCRTCGRISSNMDNFGRHLYSHFGNQLTHECQMCNKKFREVLLLRRHIRTHTGEKPHMCTQCGRRFLKLAHLKEHEATHLKSHERPYKCDKCARAFPSRDKYKRHMKTHERLYQCPICGKRFGRSQHLKSHAMIHTGEKPYHCNVCGIGYTDIRGFKKHQEKHKCDEKSIPVNSTDNNAVKSEDFKQQIMLDKTKPNILHVSDAVPVAMDAFRKFNDPTIFIPAAQPSTQNSSGSFNLQGIDYSIIHHSYDVQ</sequence>
<comment type="caution">
    <text evidence="9">The sequence shown here is derived from an EMBL/GenBank/DDBJ whole genome shotgun (WGS) entry which is preliminary data.</text>
</comment>
<dbReference type="PROSITE" id="PS00028">
    <property type="entry name" value="ZINC_FINGER_C2H2_1"/>
    <property type="match status" value="4"/>
</dbReference>
<dbReference type="FunFam" id="3.30.160.60:FF:000512">
    <property type="entry name" value="zinc finger protein 197 isoform X1"/>
    <property type="match status" value="1"/>
</dbReference>
<evidence type="ECO:0000256" key="3">
    <source>
        <dbReference type="ARBA" id="ARBA00022737"/>
    </source>
</evidence>
<keyword evidence="3" id="KW-0677">Repeat</keyword>
<dbReference type="GO" id="GO:1990837">
    <property type="term" value="F:sequence-specific double-stranded DNA binding"/>
    <property type="evidence" value="ECO:0007669"/>
    <property type="project" value="UniProtKB-ARBA"/>
</dbReference>
<dbReference type="SUPFAM" id="SSF57667">
    <property type="entry name" value="beta-beta-alpha zinc fingers"/>
    <property type="match status" value="4"/>
</dbReference>
<accession>A0A8S4PGB9</accession>
<name>A0A8S4PGB9_OWEFU</name>
<dbReference type="AlphaFoldDB" id="A0A8S4PGB9"/>
<feature type="domain" description="C2H2-type" evidence="8">
    <location>
        <begin position="160"/>
        <end position="187"/>
    </location>
</feature>
<dbReference type="Proteomes" id="UP000749559">
    <property type="component" value="Unassembled WGS sequence"/>
</dbReference>
<evidence type="ECO:0000256" key="1">
    <source>
        <dbReference type="ARBA" id="ARBA00004123"/>
    </source>
</evidence>
<dbReference type="InterPro" id="IPR036236">
    <property type="entry name" value="Znf_C2H2_sf"/>
</dbReference>
<keyword evidence="10" id="KW-1185">Reference proteome</keyword>
<dbReference type="Pfam" id="PF00096">
    <property type="entry name" value="zf-C2H2"/>
    <property type="match status" value="3"/>
</dbReference>
<dbReference type="SMART" id="SM00355">
    <property type="entry name" value="ZnF_C2H2"/>
    <property type="match status" value="6"/>
</dbReference>
<evidence type="ECO:0000313" key="10">
    <source>
        <dbReference type="Proteomes" id="UP000749559"/>
    </source>
</evidence>
<dbReference type="FunFam" id="3.30.160.60:FF:000303">
    <property type="entry name" value="Zinc finger protein 41"/>
    <property type="match status" value="1"/>
</dbReference>
<proteinExistence type="predicted"/>
<dbReference type="EMBL" id="CAIIXF020000008">
    <property type="protein sequence ID" value="CAH1792197.1"/>
    <property type="molecule type" value="Genomic_DNA"/>
</dbReference>
<dbReference type="GO" id="GO:0005634">
    <property type="term" value="C:nucleus"/>
    <property type="evidence" value="ECO:0007669"/>
    <property type="project" value="UniProtKB-SubCell"/>
</dbReference>
<keyword evidence="4 7" id="KW-0863">Zinc-finger</keyword>
<feature type="domain" description="C2H2-type" evidence="8">
    <location>
        <begin position="48"/>
        <end position="75"/>
    </location>
</feature>
<feature type="domain" description="C2H2-type" evidence="8">
    <location>
        <begin position="19"/>
        <end position="46"/>
    </location>
</feature>
<keyword evidence="6" id="KW-0539">Nucleus</keyword>
<dbReference type="PANTHER" id="PTHR24394">
    <property type="entry name" value="ZINC FINGER PROTEIN"/>
    <property type="match status" value="1"/>
</dbReference>
<gene>
    <name evidence="9" type="ORF">OFUS_LOCUS17205</name>
</gene>
<evidence type="ECO:0000256" key="4">
    <source>
        <dbReference type="ARBA" id="ARBA00022771"/>
    </source>
</evidence>
<comment type="subcellular location">
    <subcellularLocation>
        <location evidence="1">Nucleus</location>
    </subcellularLocation>
</comment>
<dbReference type="PANTHER" id="PTHR24394:SF29">
    <property type="entry name" value="MYONEURIN"/>
    <property type="match status" value="1"/>
</dbReference>
<organism evidence="9 10">
    <name type="scientific">Owenia fusiformis</name>
    <name type="common">Polychaete worm</name>
    <dbReference type="NCBI Taxonomy" id="6347"/>
    <lineage>
        <taxon>Eukaryota</taxon>
        <taxon>Metazoa</taxon>
        <taxon>Spiralia</taxon>
        <taxon>Lophotrochozoa</taxon>
        <taxon>Annelida</taxon>
        <taxon>Polychaeta</taxon>
        <taxon>Sedentaria</taxon>
        <taxon>Canalipalpata</taxon>
        <taxon>Sabellida</taxon>
        <taxon>Oweniida</taxon>
        <taxon>Oweniidae</taxon>
        <taxon>Owenia</taxon>
    </lineage>
</organism>
<dbReference type="PROSITE" id="PS50157">
    <property type="entry name" value="ZINC_FINGER_C2H2_2"/>
    <property type="match status" value="6"/>
</dbReference>
<evidence type="ECO:0000313" key="9">
    <source>
        <dbReference type="EMBL" id="CAH1792197.1"/>
    </source>
</evidence>
<dbReference type="FunFam" id="3.30.160.60:FF:000624">
    <property type="entry name" value="zinc finger protein 697"/>
    <property type="match status" value="1"/>
</dbReference>
<evidence type="ECO:0000256" key="7">
    <source>
        <dbReference type="PROSITE-ProRule" id="PRU00042"/>
    </source>
</evidence>
<evidence type="ECO:0000256" key="5">
    <source>
        <dbReference type="ARBA" id="ARBA00022833"/>
    </source>
</evidence>
<evidence type="ECO:0000259" key="8">
    <source>
        <dbReference type="PROSITE" id="PS50157"/>
    </source>
</evidence>
<feature type="domain" description="C2H2-type" evidence="8">
    <location>
        <begin position="132"/>
        <end position="159"/>
    </location>
</feature>
<evidence type="ECO:0000256" key="6">
    <source>
        <dbReference type="ARBA" id="ARBA00023242"/>
    </source>
</evidence>
<dbReference type="OrthoDB" id="3437960at2759"/>
<dbReference type="Gene3D" id="3.30.160.60">
    <property type="entry name" value="Classic Zinc Finger"/>
    <property type="match status" value="5"/>
</dbReference>
<keyword evidence="2" id="KW-0479">Metal-binding</keyword>
<reference evidence="9" key="1">
    <citation type="submission" date="2022-03" db="EMBL/GenBank/DDBJ databases">
        <authorList>
            <person name="Martin C."/>
        </authorList>
    </citation>
    <scope>NUCLEOTIDE SEQUENCE</scope>
</reference>
<evidence type="ECO:0000256" key="2">
    <source>
        <dbReference type="ARBA" id="ARBA00022723"/>
    </source>
</evidence>
<dbReference type="GO" id="GO:0008270">
    <property type="term" value="F:zinc ion binding"/>
    <property type="evidence" value="ECO:0007669"/>
    <property type="project" value="UniProtKB-KW"/>
</dbReference>
<keyword evidence="5" id="KW-0862">Zinc</keyword>
<dbReference type="InterPro" id="IPR013087">
    <property type="entry name" value="Znf_C2H2_type"/>
</dbReference>